<name>A0A9D4I542_DREPO</name>
<organism evidence="1 2">
    <name type="scientific">Dreissena polymorpha</name>
    <name type="common">Zebra mussel</name>
    <name type="synonym">Mytilus polymorpha</name>
    <dbReference type="NCBI Taxonomy" id="45954"/>
    <lineage>
        <taxon>Eukaryota</taxon>
        <taxon>Metazoa</taxon>
        <taxon>Spiralia</taxon>
        <taxon>Lophotrochozoa</taxon>
        <taxon>Mollusca</taxon>
        <taxon>Bivalvia</taxon>
        <taxon>Autobranchia</taxon>
        <taxon>Heteroconchia</taxon>
        <taxon>Euheterodonta</taxon>
        <taxon>Imparidentia</taxon>
        <taxon>Neoheterodontei</taxon>
        <taxon>Myida</taxon>
        <taxon>Dreissenoidea</taxon>
        <taxon>Dreissenidae</taxon>
        <taxon>Dreissena</taxon>
    </lineage>
</organism>
<evidence type="ECO:0000313" key="1">
    <source>
        <dbReference type="EMBL" id="KAH3750461.1"/>
    </source>
</evidence>
<dbReference type="EMBL" id="JAIWYP010000010">
    <property type="protein sequence ID" value="KAH3750461.1"/>
    <property type="molecule type" value="Genomic_DNA"/>
</dbReference>
<evidence type="ECO:0000313" key="2">
    <source>
        <dbReference type="Proteomes" id="UP000828390"/>
    </source>
</evidence>
<gene>
    <name evidence="1" type="ORF">DPMN_184984</name>
</gene>
<reference evidence="1" key="1">
    <citation type="journal article" date="2019" name="bioRxiv">
        <title>The Genome of the Zebra Mussel, Dreissena polymorpha: A Resource for Invasive Species Research.</title>
        <authorList>
            <person name="McCartney M.A."/>
            <person name="Auch B."/>
            <person name="Kono T."/>
            <person name="Mallez S."/>
            <person name="Zhang Y."/>
            <person name="Obille A."/>
            <person name="Becker A."/>
            <person name="Abrahante J.E."/>
            <person name="Garbe J."/>
            <person name="Badalamenti J.P."/>
            <person name="Herman A."/>
            <person name="Mangelson H."/>
            <person name="Liachko I."/>
            <person name="Sullivan S."/>
            <person name="Sone E.D."/>
            <person name="Koren S."/>
            <person name="Silverstein K.A.T."/>
            <person name="Beckman K.B."/>
            <person name="Gohl D.M."/>
        </authorList>
    </citation>
    <scope>NUCLEOTIDE SEQUENCE</scope>
    <source>
        <strain evidence="1">Duluth1</strain>
        <tissue evidence="1">Whole animal</tissue>
    </source>
</reference>
<dbReference type="AlphaFoldDB" id="A0A9D4I542"/>
<comment type="caution">
    <text evidence="1">The sequence shown here is derived from an EMBL/GenBank/DDBJ whole genome shotgun (WGS) entry which is preliminary data.</text>
</comment>
<accession>A0A9D4I542</accession>
<keyword evidence="2" id="KW-1185">Reference proteome</keyword>
<protein>
    <submittedName>
        <fullName evidence="1">Uncharacterized protein</fullName>
    </submittedName>
</protein>
<sequence length="66" mass="7807">MQLVCNFTAAHAQLHYSTQRKNNSKERTAGQNVQQGVETNWFEKDDRENLLFLQRTNKFLISSYKE</sequence>
<dbReference type="Proteomes" id="UP000828390">
    <property type="component" value="Unassembled WGS sequence"/>
</dbReference>
<reference evidence="1" key="2">
    <citation type="submission" date="2020-11" db="EMBL/GenBank/DDBJ databases">
        <authorList>
            <person name="McCartney M.A."/>
            <person name="Auch B."/>
            <person name="Kono T."/>
            <person name="Mallez S."/>
            <person name="Becker A."/>
            <person name="Gohl D.M."/>
            <person name="Silverstein K.A.T."/>
            <person name="Koren S."/>
            <person name="Bechman K.B."/>
            <person name="Herman A."/>
            <person name="Abrahante J.E."/>
            <person name="Garbe J."/>
        </authorList>
    </citation>
    <scope>NUCLEOTIDE SEQUENCE</scope>
    <source>
        <strain evidence="1">Duluth1</strain>
        <tissue evidence="1">Whole animal</tissue>
    </source>
</reference>
<proteinExistence type="predicted"/>